<feature type="non-terminal residue" evidence="1">
    <location>
        <position position="1"/>
    </location>
</feature>
<protein>
    <submittedName>
        <fullName evidence="1">Uncharacterized protein</fullName>
    </submittedName>
</protein>
<organism evidence="1">
    <name type="scientific">marine metagenome</name>
    <dbReference type="NCBI Taxonomy" id="408172"/>
    <lineage>
        <taxon>unclassified sequences</taxon>
        <taxon>metagenomes</taxon>
        <taxon>ecological metagenomes</taxon>
    </lineage>
</organism>
<accession>A0A383C710</accession>
<name>A0A383C710_9ZZZZ</name>
<evidence type="ECO:0000313" key="1">
    <source>
        <dbReference type="EMBL" id="SVE27984.1"/>
    </source>
</evidence>
<reference evidence="1" key="1">
    <citation type="submission" date="2018-05" db="EMBL/GenBank/DDBJ databases">
        <authorList>
            <person name="Lanie J.A."/>
            <person name="Ng W.-L."/>
            <person name="Kazmierczak K.M."/>
            <person name="Andrzejewski T.M."/>
            <person name="Davidsen T.M."/>
            <person name="Wayne K.J."/>
            <person name="Tettelin H."/>
            <person name="Glass J.I."/>
            <person name="Rusch D."/>
            <person name="Podicherti R."/>
            <person name="Tsui H.-C.T."/>
            <person name="Winkler M.E."/>
        </authorList>
    </citation>
    <scope>NUCLEOTIDE SEQUENCE</scope>
</reference>
<sequence length="60" mass="6763">VHRRARPVVLACEVVFRDPKGPVARFSNGDSDVTGDEEVDQVIEWRYSDALYLGSDKVLE</sequence>
<proteinExistence type="predicted"/>
<gene>
    <name evidence="1" type="ORF">METZ01_LOCUS480838</name>
</gene>
<dbReference type="EMBL" id="UINC01206382">
    <property type="protein sequence ID" value="SVE27984.1"/>
    <property type="molecule type" value="Genomic_DNA"/>
</dbReference>
<dbReference type="AlphaFoldDB" id="A0A383C710"/>